<feature type="compositionally biased region" description="Polar residues" evidence="1">
    <location>
        <begin position="82"/>
        <end position="97"/>
    </location>
</feature>
<feature type="region of interest" description="Disordered" evidence="1">
    <location>
        <begin position="80"/>
        <end position="104"/>
    </location>
</feature>
<proteinExistence type="predicted"/>
<accession>A0AAD8LXX2</accession>
<reference evidence="3" key="1">
    <citation type="submission" date="2023-02" db="EMBL/GenBank/DDBJ databases">
        <title>Genome of toxic invasive species Heracleum sosnowskyi carries increased number of genes despite the absence of recent whole-genome duplications.</title>
        <authorList>
            <person name="Schelkunov M."/>
            <person name="Shtratnikova V."/>
            <person name="Makarenko M."/>
            <person name="Klepikova A."/>
            <person name="Omelchenko D."/>
            <person name="Novikova G."/>
            <person name="Obukhova E."/>
            <person name="Bogdanov V."/>
            <person name="Penin A."/>
            <person name="Logacheva M."/>
        </authorList>
    </citation>
    <scope>NUCLEOTIDE SEQUENCE</scope>
    <source>
        <strain evidence="3">Hsosn_3</strain>
        <tissue evidence="3">Leaf</tissue>
    </source>
</reference>
<organism evidence="3 4">
    <name type="scientific">Heracleum sosnowskyi</name>
    <dbReference type="NCBI Taxonomy" id="360622"/>
    <lineage>
        <taxon>Eukaryota</taxon>
        <taxon>Viridiplantae</taxon>
        <taxon>Streptophyta</taxon>
        <taxon>Embryophyta</taxon>
        <taxon>Tracheophyta</taxon>
        <taxon>Spermatophyta</taxon>
        <taxon>Magnoliopsida</taxon>
        <taxon>eudicotyledons</taxon>
        <taxon>Gunneridae</taxon>
        <taxon>Pentapetalae</taxon>
        <taxon>asterids</taxon>
        <taxon>campanulids</taxon>
        <taxon>Apiales</taxon>
        <taxon>Apiaceae</taxon>
        <taxon>Apioideae</taxon>
        <taxon>apioid superclade</taxon>
        <taxon>Tordylieae</taxon>
        <taxon>Tordyliinae</taxon>
        <taxon>Heracleum</taxon>
    </lineage>
</organism>
<keyword evidence="2" id="KW-0732">Signal</keyword>
<reference evidence="3" key="2">
    <citation type="submission" date="2023-05" db="EMBL/GenBank/DDBJ databases">
        <authorList>
            <person name="Schelkunov M.I."/>
        </authorList>
    </citation>
    <scope>NUCLEOTIDE SEQUENCE</scope>
    <source>
        <strain evidence="3">Hsosn_3</strain>
        <tissue evidence="3">Leaf</tissue>
    </source>
</reference>
<dbReference type="Proteomes" id="UP001237642">
    <property type="component" value="Unassembled WGS sequence"/>
</dbReference>
<dbReference type="EMBL" id="JAUIZM010000011">
    <property type="protein sequence ID" value="KAK1354585.1"/>
    <property type="molecule type" value="Genomic_DNA"/>
</dbReference>
<evidence type="ECO:0000313" key="3">
    <source>
        <dbReference type="EMBL" id="KAK1354585.1"/>
    </source>
</evidence>
<name>A0AAD8LXX2_9APIA</name>
<feature type="chain" id="PRO_5041975836" evidence="2">
    <location>
        <begin position="20"/>
        <end position="104"/>
    </location>
</feature>
<sequence>MTFTKIIVVFLILSPFVAATSMPDGPTPSTVIDARPNNCNRPCDLLYTSGDCNRDCIIQRKQKGGASSFSEIMAALKPLQKPISSSQVPRPPSSASSKQEKGQP</sequence>
<evidence type="ECO:0000256" key="1">
    <source>
        <dbReference type="SAM" id="MobiDB-lite"/>
    </source>
</evidence>
<dbReference type="AlphaFoldDB" id="A0AAD8LXX2"/>
<comment type="caution">
    <text evidence="3">The sequence shown here is derived from an EMBL/GenBank/DDBJ whole genome shotgun (WGS) entry which is preliminary data.</text>
</comment>
<keyword evidence="4" id="KW-1185">Reference proteome</keyword>
<evidence type="ECO:0000313" key="4">
    <source>
        <dbReference type="Proteomes" id="UP001237642"/>
    </source>
</evidence>
<gene>
    <name evidence="3" type="ORF">POM88_047841</name>
</gene>
<protein>
    <submittedName>
        <fullName evidence="3">Uncharacterized protein</fullName>
    </submittedName>
</protein>
<feature type="signal peptide" evidence="2">
    <location>
        <begin position="1"/>
        <end position="19"/>
    </location>
</feature>
<evidence type="ECO:0000256" key="2">
    <source>
        <dbReference type="SAM" id="SignalP"/>
    </source>
</evidence>